<feature type="transmembrane region" description="Helical" evidence="7">
    <location>
        <begin position="56"/>
        <end position="79"/>
    </location>
</feature>
<evidence type="ECO:0000313" key="9">
    <source>
        <dbReference type="EMBL" id="KAJ8276388.1"/>
    </source>
</evidence>
<keyword evidence="3 7" id="KW-0812">Transmembrane</keyword>
<comment type="similarity">
    <text evidence="2">Belongs to the apolipoprotein O/MICOS complex subunit Mic27 family.</text>
</comment>
<evidence type="ECO:0000256" key="5">
    <source>
        <dbReference type="ARBA" id="ARBA00023128"/>
    </source>
</evidence>
<dbReference type="Pfam" id="PF09769">
    <property type="entry name" value="ApoO"/>
    <property type="match status" value="1"/>
</dbReference>
<feature type="region of interest" description="Disordered" evidence="8">
    <location>
        <begin position="253"/>
        <end position="274"/>
    </location>
</feature>
<dbReference type="EMBL" id="JAFJMO010000005">
    <property type="protein sequence ID" value="KAJ8276388.1"/>
    <property type="molecule type" value="Genomic_DNA"/>
</dbReference>
<comment type="subcellular location">
    <subcellularLocation>
        <location evidence="7">Mitochondrion inner membrane</location>
    </subcellularLocation>
    <subcellularLocation>
        <location evidence="1">Mitochondrion membrane</location>
    </subcellularLocation>
</comment>
<dbReference type="OrthoDB" id="9421762at2759"/>
<dbReference type="AlphaFoldDB" id="A0A9Q1DPN8"/>
<dbReference type="GO" id="GO:0061617">
    <property type="term" value="C:MICOS complex"/>
    <property type="evidence" value="ECO:0007669"/>
    <property type="project" value="UniProtKB-UniRule"/>
</dbReference>
<organism evidence="9 10">
    <name type="scientific">Conger conger</name>
    <name type="common">Conger eel</name>
    <name type="synonym">Muraena conger</name>
    <dbReference type="NCBI Taxonomy" id="82655"/>
    <lineage>
        <taxon>Eukaryota</taxon>
        <taxon>Metazoa</taxon>
        <taxon>Chordata</taxon>
        <taxon>Craniata</taxon>
        <taxon>Vertebrata</taxon>
        <taxon>Euteleostomi</taxon>
        <taxon>Actinopterygii</taxon>
        <taxon>Neopterygii</taxon>
        <taxon>Teleostei</taxon>
        <taxon>Anguilliformes</taxon>
        <taxon>Congridae</taxon>
        <taxon>Conger</taxon>
    </lineage>
</organism>
<feature type="compositionally biased region" description="Basic and acidic residues" evidence="8">
    <location>
        <begin position="253"/>
        <end position="265"/>
    </location>
</feature>
<keyword evidence="10" id="KW-1185">Reference proteome</keyword>
<evidence type="ECO:0000256" key="4">
    <source>
        <dbReference type="ARBA" id="ARBA00022989"/>
    </source>
</evidence>
<dbReference type="Proteomes" id="UP001152803">
    <property type="component" value="Unassembled WGS sequence"/>
</dbReference>
<keyword evidence="7" id="KW-0999">Mitochondrion inner membrane</keyword>
<comment type="caution">
    <text evidence="9">The sequence shown here is derived from an EMBL/GenBank/DDBJ whole genome shotgun (WGS) entry which is preliminary data.</text>
</comment>
<protein>
    <recommendedName>
        <fullName evidence="7">MICOS complex subunit</fullName>
    </recommendedName>
</protein>
<dbReference type="InterPro" id="IPR033182">
    <property type="entry name" value="MIC26/MIC27_animal"/>
</dbReference>
<keyword evidence="6 7" id="KW-0472">Membrane</keyword>
<gene>
    <name evidence="9" type="ORF">COCON_G00081400</name>
</gene>
<name>A0A9Q1DPN8_CONCO</name>
<evidence type="ECO:0000313" key="10">
    <source>
        <dbReference type="Proteomes" id="UP001152803"/>
    </source>
</evidence>
<dbReference type="InterPro" id="IPR019166">
    <property type="entry name" value="MIC26/MIC27"/>
</dbReference>
<evidence type="ECO:0000256" key="1">
    <source>
        <dbReference type="ARBA" id="ARBA00004325"/>
    </source>
</evidence>
<evidence type="ECO:0000256" key="2">
    <source>
        <dbReference type="ARBA" id="ARBA00010904"/>
    </source>
</evidence>
<evidence type="ECO:0000256" key="8">
    <source>
        <dbReference type="SAM" id="MobiDB-lite"/>
    </source>
</evidence>
<dbReference type="PANTHER" id="PTHR14564">
    <property type="entry name" value="MICOS COMPLEX SUBUNIT MIC26 / MIC27 FAMILY MEMBER"/>
    <property type="match status" value="1"/>
</dbReference>
<reference evidence="9" key="1">
    <citation type="journal article" date="2023" name="Science">
        <title>Genome structures resolve the early diversification of teleost fishes.</title>
        <authorList>
            <person name="Parey E."/>
            <person name="Louis A."/>
            <person name="Montfort J."/>
            <person name="Bouchez O."/>
            <person name="Roques C."/>
            <person name="Iampietro C."/>
            <person name="Lluch J."/>
            <person name="Castinel A."/>
            <person name="Donnadieu C."/>
            <person name="Desvignes T."/>
            <person name="Floi Bucao C."/>
            <person name="Jouanno E."/>
            <person name="Wen M."/>
            <person name="Mejri S."/>
            <person name="Dirks R."/>
            <person name="Jansen H."/>
            <person name="Henkel C."/>
            <person name="Chen W.J."/>
            <person name="Zahm M."/>
            <person name="Cabau C."/>
            <person name="Klopp C."/>
            <person name="Thompson A.W."/>
            <person name="Robinson-Rechavi M."/>
            <person name="Braasch I."/>
            <person name="Lecointre G."/>
            <person name="Bobe J."/>
            <person name="Postlethwait J.H."/>
            <person name="Berthelot C."/>
            <person name="Roest Crollius H."/>
            <person name="Guiguen Y."/>
        </authorList>
    </citation>
    <scope>NUCLEOTIDE SEQUENCE</scope>
    <source>
        <strain evidence="9">Concon-B</strain>
    </source>
</reference>
<keyword evidence="4 7" id="KW-1133">Transmembrane helix</keyword>
<proteinExistence type="inferred from homology"/>
<dbReference type="GO" id="GO:0042407">
    <property type="term" value="P:cristae formation"/>
    <property type="evidence" value="ECO:0007669"/>
    <property type="project" value="InterPro"/>
</dbReference>
<evidence type="ECO:0000256" key="7">
    <source>
        <dbReference type="RuleBase" id="RU363021"/>
    </source>
</evidence>
<evidence type="ECO:0000256" key="3">
    <source>
        <dbReference type="ARBA" id="ARBA00022692"/>
    </source>
</evidence>
<sequence length="274" mass="30243">MIYDGVQKDDDQTIATELFAIKSELASADLRHHNDTLSVSALSCRRRNCKAHPERMYKVAGLTAAPGALGLMSGTVFAAREEKPDVTLKSDELSLYTTPQQKFRYVNPEAGQLEQSVALLRKTAEPYTTWCEQTGLAVAKKSQGVYRDVKPKVECSIQFGKGCYGYLKDPPPEFYPRVGVIGFAGILGLFFARGSRIKKLIYPTGLIALATSMYYPQQAASIAKVTGDRLYDCALQGYIAMEALWEGKAATKQGEEKSLKTEQKTQDNSTQSRD</sequence>
<accession>A0A9Q1DPN8</accession>
<feature type="transmembrane region" description="Helical" evidence="7">
    <location>
        <begin position="174"/>
        <end position="192"/>
    </location>
</feature>
<keyword evidence="5 7" id="KW-0496">Mitochondrion</keyword>
<comment type="subunit">
    <text evidence="7">Component of the mitochondrial contact site and cristae organizing system (MICOS) complex.</text>
</comment>
<comment type="function">
    <text evidence="7">Component of the MICOS complex, a large protein complex of the mitochondrial inner membrane that plays crucial roles in the maintenance of crista junctions, inner membrane architecture, and formation of contact sites to the outer membrane.</text>
</comment>
<evidence type="ECO:0000256" key="6">
    <source>
        <dbReference type="ARBA" id="ARBA00023136"/>
    </source>
</evidence>